<evidence type="ECO:0000313" key="7">
    <source>
        <dbReference type="EMBL" id="GAA4563410.1"/>
    </source>
</evidence>
<dbReference type="Gene3D" id="3.40.1190.20">
    <property type="match status" value="1"/>
</dbReference>
<dbReference type="PANTHER" id="PTHR43085:SF1">
    <property type="entry name" value="PSEUDOURIDINE KINASE-RELATED"/>
    <property type="match status" value="1"/>
</dbReference>
<evidence type="ECO:0000256" key="3">
    <source>
        <dbReference type="ARBA" id="ARBA00022741"/>
    </source>
</evidence>
<evidence type="ECO:0000256" key="4">
    <source>
        <dbReference type="ARBA" id="ARBA00022777"/>
    </source>
</evidence>
<protein>
    <submittedName>
        <fullName evidence="7">Carbohydrate kinase</fullName>
    </submittedName>
</protein>
<reference evidence="8" key="1">
    <citation type="journal article" date="2019" name="Int. J. Syst. Evol. Microbiol.">
        <title>The Global Catalogue of Microorganisms (GCM) 10K type strain sequencing project: providing services to taxonomists for standard genome sequencing and annotation.</title>
        <authorList>
            <consortium name="The Broad Institute Genomics Platform"/>
            <consortium name="The Broad Institute Genome Sequencing Center for Infectious Disease"/>
            <person name="Wu L."/>
            <person name="Ma J."/>
        </authorList>
    </citation>
    <scope>NUCLEOTIDE SEQUENCE [LARGE SCALE GENOMIC DNA]</scope>
    <source>
        <strain evidence="8">JCM 3175</strain>
    </source>
</reference>
<name>A0ABP8S988_9ACTN</name>
<keyword evidence="4 7" id="KW-0418">Kinase</keyword>
<gene>
    <name evidence="7" type="ORF">GCM10023176_07310</name>
</gene>
<keyword evidence="2" id="KW-0808">Transferase</keyword>
<dbReference type="PANTHER" id="PTHR43085">
    <property type="entry name" value="HEXOKINASE FAMILY MEMBER"/>
    <property type="match status" value="1"/>
</dbReference>
<keyword evidence="3" id="KW-0547">Nucleotide-binding</keyword>
<keyword evidence="5" id="KW-0067">ATP-binding</keyword>
<dbReference type="GO" id="GO:0016301">
    <property type="term" value="F:kinase activity"/>
    <property type="evidence" value="ECO:0007669"/>
    <property type="project" value="UniProtKB-KW"/>
</dbReference>
<dbReference type="Pfam" id="PF00294">
    <property type="entry name" value="PfkB"/>
    <property type="match status" value="1"/>
</dbReference>
<dbReference type="InterPro" id="IPR029056">
    <property type="entry name" value="Ribokinase-like"/>
</dbReference>
<proteinExistence type="inferred from homology"/>
<accession>A0ABP8S988</accession>
<feature type="domain" description="Carbohydrate kinase PfkB" evidence="6">
    <location>
        <begin position="2"/>
        <end position="297"/>
    </location>
</feature>
<dbReference type="RefSeq" id="WP_346116231.1">
    <property type="nucleotide sequence ID" value="NZ_BAABGU010000002.1"/>
</dbReference>
<dbReference type="PROSITE" id="PS00583">
    <property type="entry name" value="PFKB_KINASES_1"/>
    <property type="match status" value="1"/>
</dbReference>
<evidence type="ECO:0000313" key="8">
    <source>
        <dbReference type="Proteomes" id="UP001500307"/>
    </source>
</evidence>
<comment type="similarity">
    <text evidence="1">Belongs to the carbohydrate kinase PfkB family.</text>
</comment>
<dbReference type="EMBL" id="BAABGU010000002">
    <property type="protein sequence ID" value="GAA4563410.1"/>
    <property type="molecule type" value="Genomic_DNA"/>
</dbReference>
<evidence type="ECO:0000256" key="5">
    <source>
        <dbReference type="ARBA" id="ARBA00022840"/>
    </source>
</evidence>
<comment type="caution">
    <text evidence="7">The sequence shown here is derived from an EMBL/GenBank/DDBJ whole genome shotgun (WGS) entry which is preliminary data.</text>
</comment>
<sequence>MITVVGESLVDLIEDPSGEAVAHPGGSPANVAVALARLGQPTTLLTQLGADAYGRLLRAHLAGSGVRLDPASVPDLPRTSVARTRVAADGQAGYDFDIAWRSFPDRTLAGVGSGSHCLHTGSLATVLAPGADDVLALVQARRASTMISYDPNCRPALMGDRTTAGHRVEELVSVSDVVKVSLEDLGWLHPGRGHEELGREWLVRGAVLVVVTLGDGGAWAVTRRGAARVDARPVRVVDTVGAGDAFTAGLLAALGERDLLGAARRTALGGVGRDTLTSVLAEAAHVAARTCGRRGADPPTRAELAADLAVSRPDT</sequence>
<dbReference type="PROSITE" id="PS00584">
    <property type="entry name" value="PFKB_KINASES_2"/>
    <property type="match status" value="1"/>
</dbReference>
<dbReference type="CDD" id="cd01167">
    <property type="entry name" value="bac_FRK"/>
    <property type="match status" value="1"/>
</dbReference>
<evidence type="ECO:0000256" key="2">
    <source>
        <dbReference type="ARBA" id="ARBA00022679"/>
    </source>
</evidence>
<dbReference type="InterPro" id="IPR050306">
    <property type="entry name" value="PfkB_Carbo_kinase"/>
</dbReference>
<dbReference type="InterPro" id="IPR002173">
    <property type="entry name" value="Carboh/pur_kinase_PfkB_CS"/>
</dbReference>
<evidence type="ECO:0000259" key="6">
    <source>
        <dbReference type="Pfam" id="PF00294"/>
    </source>
</evidence>
<organism evidence="7 8">
    <name type="scientific">Micromonospora coerulea</name>
    <dbReference type="NCBI Taxonomy" id="47856"/>
    <lineage>
        <taxon>Bacteria</taxon>
        <taxon>Bacillati</taxon>
        <taxon>Actinomycetota</taxon>
        <taxon>Actinomycetes</taxon>
        <taxon>Micromonosporales</taxon>
        <taxon>Micromonosporaceae</taxon>
        <taxon>Micromonospora</taxon>
    </lineage>
</organism>
<keyword evidence="8" id="KW-1185">Reference proteome</keyword>
<dbReference type="Proteomes" id="UP001500307">
    <property type="component" value="Unassembled WGS sequence"/>
</dbReference>
<dbReference type="SUPFAM" id="SSF53613">
    <property type="entry name" value="Ribokinase-like"/>
    <property type="match status" value="1"/>
</dbReference>
<evidence type="ECO:0000256" key="1">
    <source>
        <dbReference type="ARBA" id="ARBA00010688"/>
    </source>
</evidence>
<dbReference type="InterPro" id="IPR011611">
    <property type="entry name" value="PfkB_dom"/>
</dbReference>